<dbReference type="InterPro" id="IPR019606">
    <property type="entry name" value="GerMN"/>
</dbReference>
<evidence type="ECO:0000259" key="1">
    <source>
        <dbReference type="Pfam" id="PF10646"/>
    </source>
</evidence>
<organism evidence="3 4">
    <name type="scientific">Candidatus Uhrbacteria bacterium GW2011_GWC2_41_11</name>
    <dbReference type="NCBI Taxonomy" id="1618985"/>
    <lineage>
        <taxon>Bacteria</taxon>
        <taxon>Candidatus Uhriibacteriota</taxon>
    </lineage>
</organism>
<name>A0A0G0UCQ3_9BACT</name>
<dbReference type="AlphaFoldDB" id="A0A0G0UCQ3"/>
<protein>
    <recommendedName>
        <fullName evidence="5">Bacterial spore germination immunoglobulin-like domain-containing protein</fullName>
    </recommendedName>
</protein>
<accession>A0A0G0UCQ3</accession>
<evidence type="ECO:0000313" key="3">
    <source>
        <dbReference type="EMBL" id="KKR86719.1"/>
    </source>
</evidence>
<dbReference type="Pfam" id="PF10646">
    <property type="entry name" value="Germane"/>
    <property type="match status" value="1"/>
</dbReference>
<dbReference type="PROSITE" id="PS51257">
    <property type="entry name" value="PROKAR_LIPOPROTEIN"/>
    <property type="match status" value="1"/>
</dbReference>
<dbReference type="InterPro" id="IPR018911">
    <property type="entry name" value="Gmad2_Ig-like_dom"/>
</dbReference>
<dbReference type="Proteomes" id="UP000034616">
    <property type="component" value="Unassembled WGS sequence"/>
</dbReference>
<gene>
    <name evidence="3" type="ORF">UU35_C0009G0006</name>
</gene>
<dbReference type="Pfam" id="PF10648">
    <property type="entry name" value="Gmad2"/>
    <property type="match status" value="1"/>
</dbReference>
<proteinExistence type="predicted"/>
<evidence type="ECO:0000259" key="2">
    <source>
        <dbReference type="Pfam" id="PF10648"/>
    </source>
</evidence>
<sequence length="297" mass="32867">MKKSLVLITIILVAVILLSCLLLFSLFQKIPEKKENNLPPISTEIKTEIPTEIQPKTDSTFRVSSPLSNQTISSPITISGEARGTWFFEGTFPIRLVDANGVFIASTIAQAQGSWTTDAFVPFKAELIFSSPSTSVGTLIFEKDNPSDLPENADARRIPITFQTQQRTVSLFFYRSEKDLDANGNIQCSDKGLEVVTRTIPMTVTPIQDVIRLVLQGELTEEERMRGLGTEYPLPGVTLKGTNLSNGILTLELTEPENKTSGGSCRVNILRLQIETTAKQFPEVTEVRFLPDSLFQP</sequence>
<feature type="domain" description="Bacterial spore germination immunoglobulin-like" evidence="2">
    <location>
        <begin position="62"/>
        <end position="148"/>
    </location>
</feature>
<evidence type="ECO:0000313" key="4">
    <source>
        <dbReference type="Proteomes" id="UP000034616"/>
    </source>
</evidence>
<comment type="caution">
    <text evidence="3">The sequence shown here is derived from an EMBL/GenBank/DDBJ whole genome shotgun (WGS) entry which is preliminary data.</text>
</comment>
<feature type="domain" description="GerMN" evidence="1">
    <location>
        <begin position="198"/>
        <end position="290"/>
    </location>
</feature>
<evidence type="ECO:0008006" key="5">
    <source>
        <dbReference type="Google" id="ProtNLM"/>
    </source>
</evidence>
<dbReference type="EMBL" id="LCAH01000009">
    <property type="protein sequence ID" value="KKR86719.1"/>
    <property type="molecule type" value="Genomic_DNA"/>
</dbReference>
<reference evidence="3 4" key="1">
    <citation type="journal article" date="2015" name="Nature">
        <title>rRNA introns, odd ribosomes, and small enigmatic genomes across a large radiation of phyla.</title>
        <authorList>
            <person name="Brown C.T."/>
            <person name="Hug L.A."/>
            <person name="Thomas B.C."/>
            <person name="Sharon I."/>
            <person name="Castelle C.J."/>
            <person name="Singh A."/>
            <person name="Wilkins M.J."/>
            <person name="Williams K.H."/>
            <person name="Banfield J.F."/>
        </authorList>
    </citation>
    <scope>NUCLEOTIDE SEQUENCE [LARGE SCALE GENOMIC DNA]</scope>
</reference>